<evidence type="ECO:0000259" key="4">
    <source>
        <dbReference type="SMART" id="SM00470"/>
    </source>
</evidence>
<keyword evidence="3" id="KW-0238">DNA-binding</keyword>
<evidence type="ECO:0000313" key="5">
    <source>
        <dbReference type="EMBL" id="GAA0367831.1"/>
    </source>
</evidence>
<evidence type="ECO:0000256" key="2">
    <source>
        <dbReference type="ARBA" id="ARBA00022829"/>
    </source>
</evidence>
<dbReference type="NCBIfam" id="TIGR00180">
    <property type="entry name" value="parB_part"/>
    <property type="match status" value="1"/>
</dbReference>
<evidence type="ECO:0000256" key="3">
    <source>
        <dbReference type="ARBA" id="ARBA00023125"/>
    </source>
</evidence>
<dbReference type="InterPro" id="IPR041468">
    <property type="entry name" value="HTH_ParB/Spo0J"/>
</dbReference>
<dbReference type="Gene3D" id="3.90.1530.30">
    <property type="match status" value="1"/>
</dbReference>
<dbReference type="InterPro" id="IPR003115">
    <property type="entry name" value="ParB_N"/>
</dbReference>
<organism evidence="5 6">
    <name type="scientific">Alkalibacterium iburiense</name>
    <dbReference type="NCBI Taxonomy" id="290589"/>
    <lineage>
        <taxon>Bacteria</taxon>
        <taxon>Bacillati</taxon>
        <taxon>Bacillota</taxon>
        <taxon>Bacilli</taxon>
        <taxon>Lactobacillales</taxon>
        <taxon>Carnobacteriaceae</taxon>
        <taxon>Alkalibacterium</taxon>
    </lineage>
</organism>
<dbReference type="Pfam" id="PF23552">
    <property type="entry name" value="ParB_C"/>
    <property type="match status" value="1"/>
</dbReference>
<dbReference type="RefSeq" id="WP_343756194.1">
    <property type="nucleotide sequence ID" value="NZ_BAAACW010000128.1"/>
</dbReference>
<dbReference type="InterPro" id="IPR057240">
    <property type="entry name" value="ParB_dimer_C"/>
</dbReference>
<comment type="caution">
    <text evidence="5">The sequence shown here is derived from an EMBL/GenBank/DDBJ whole genome shotgun (WGS) entry which is preliminary data.</text>
</comment>
<evidence type="ECO:0000313" key="6">
    <source>
        <dbReference type="Proteomes" id="UP001501166"/>
    </source>
</evidence>
<dbReference type="InterPro" id="IPR036086">
    <property type="entry name" value="ParB/Sulfiredoxin_sf"/>
</dbReference>
<accession>A0ABN0XMB2</accession>
<dbReference type="Pfam" id="PF02195">
    <property type="entry name" value="ParB_N"/>
    <property type="match status" value="1"/>
</dbReference>
<keyword evidence="2" id="KW-0159">Chromosome partition</keyword>
<sequence>MANNKRKGLGRGIDALFDVPDFEKEIDQNEEKVELIELTSIRPNPYQPRRHFDEDALKELAASIALSGVLQPIILRKSSVKGYEIIAGERRFRASKLADKDRIPAIVRELDEEVMMQMAIVENLQREDLTSLEEAEAYNMMMDKLSMTQEMVAEKLGKSRSYIANHLRLLSLPEEVKQMVQEGALSNGQARTLLGLKDKVKIIKLARRAVKERLTVRQLEFLVSEANQQQPKEDKKKEEAPEKSIYIRKSEELLTDKFGTSVVIREKGEKGKIEIEYVSPDDLNRILEELDIDLN</sequence>
<keyword evidence="6" id="KW-1185">Reference proteome</keyword>
<dbReference type="Pfam" id="PF17762">
    <property type="entry name" value="HTH_ParB"/>
    <property type="match status" value="1"/>
</dbReference>
<gene>
    <name evidence="5" type="ORF">GCM10008932_19610</name>
</gene>
<dbReference type="PANTHER" id="PTHR33375:SF1">
    <property type="entry name" value="CHROMOSOME-PARTITIONING PROTEIN PARB-RELATED"/>
    <property type="match status" value="1"/>
</dbReference>
<protein>
    <submittedName>
        <fullName evidence="5">ParB/RepB/Spo0J family partition protein</fullName>
    </submittedName>
</protein>
<dbReference type="InterPro" id="IPR004437">
    <property type="entry name" value="ParB/RepB/Spo0J"/>
</dbReference>
<dbReference type="SUPFAM" id="SSF109709">
    <property type="entry name" value="KorB DNA-binding domain-like"/>
    <property type="match status" value="1"/>
</dbReference>
<dbReference type="InterPro" id="IPR050336">
    <property type="entry name" value="Chromosome_partition/occlusion"/>
</dbReference>
<feature type="domain" description="ParB-like N-terminal" evidence="4">
    <location>
        <begin position="34"/>
        <end position="124"/>
    </location>
</feature>
<proteinExistence type="inferred from homology"/>
<dbReference type="CDD" id="cd16393">
    <property type="entry name" value="SPO0J_N"/>
    <property type="match status" value="1"/>
</dbReference>
<dbReference type="SUPFAM" id="SSF110849">
    <property type="entry name" value="ParB/Sulfiredoxin"/>
    <property type="match status" value="1"/>
</dbReference>
<dbReference type="SMART" id="SM00470">
    <property type="entry name" value="ParB"/>
    <property type="match status" value="1"/>
</dbReference>
<name>A0ABN0XMB2_9LACT</name>
<dbReference type="Gene3D" id="1.10.10.2830">
    <property type="match status" value="1"/>
</dbReference>
<comment type="similarity">
    <text evidence="1">Belongs to the ParB family.</text>
</comment>
<reference evidence="5 6" key="1">
    <citation type="journal article" date="2019" name="Int. J. Syst. Evol. Microbiol.">
        <title>The Global Catalogue of Microorganisms (GCM) 10K type strain sequencing project: providing services to taxonomists for standard genome sequencing and annotation.</title>
        <authorList>
            <consortium name="The Broad Institute Genomics Platform"/>
            <consortium name="The Broad Institute Genome Sequencing Center for Infectious Disease"/>
            <person name="Wu L."/>
            <person name="Ma J."/>
        </authorList>
    </citation>
    <scope>NUCLEOTIDE SEQUENCE [LARGE SCALE GENOMIC DNA]</scope>
    <source>
        <strain evidence="5 6">JCM 12662</strain>
    </source>
</reference>
<evidence type="ECO:0000256" key="1">
    <source>
        <dbReference type="ARBA" id="ARBA00006295"/>
    </source>
</evidence>
<dbReference type="PANTHER" id="PTHR33375">
    <property type="entry name" value="CHROMOSOME-PARTITIONING PROTEIN PARB-RELATED"/>
    <property type="match status" value="1"/>
</dbReference>
<dbReference type="EMBL" id="BAAACW010000128">
    <property type="protein sequence ID" value="GAA0367831.1"/>
    <property type="molecule type" value="Genomic_DNA"/>
</dbReference>
<dbReference type="Proteomes" id="UP001501166">
    <property type="component" value="Unassembled WGS sequence"/>
</dbReference>